<keyword evidence="13 14" id="KW-0472">Membrane</keyword>
<keyword evidence="12" id="KW-0902">Two-component regulatory system</keyword>
<dbReference type="SUPFAM" id="SSF47384">
    <property type="entry name" value="Homodimeric domain of signal transducing histidine kinase"/>
    <property type="match status" value="1"/>
</dbReference>
<dbReference type="InterPro" id="IPR050398">
    <property type="entry name" value="HssS/ArlS-like"/>
</dbReference>
<evidence type="ECO:0000256" key="1">
    <source>
        <dbReference type="ARBA" id="ARBA00000085"/>
    </source>
</evidence>
<keyword evidence="17" id="KW-1185">Reference proteome</keyword>
<reference evidence="16" key="1">
    <citation type="journal article" date="2014" name="Int. J. Syst. Evol. Microbiol.">
        <title>Complete genome sequence of Corynebacterium casei LMG S-19264T (=DSM 44701T), isolated from a smear-ripened cheese.</title>
        <authorList>
            <consortium name="US DOE Joint Genome Institute (JGI-PGF)"/>
            <person name="Walter F."/>
            <person name="Albersmeier A."/>
            <person name="Kalinowski J."/>
            <person name="Ruckert C."/>
        </authorList>
    </citation>
    <scope>NUCLEOTIDE SEQUENCE</scope>
    <source>
        <strain evidence="16">CGMCC 1.12408</strain>
    </source>
</reference>
<dbReference type="AlphaFoldDB" id="A0A916WC46"/>
<evidence type="ECO:0000256" key="10">
    <source>
        <dbReference type="ARBA" id="ARBA00022840"/>
    </source>
</evidence>
<dbReference type="PRINTS" id="PR00344">
    <property type="entry name" value="BCTRLSENSOR"/>
</dbReference>
<feature type="transmembrane region" description="Helical" evidence="14">
    <location>
        <begin position="150"/>
        <end position="177"/>
    </location>
</feature>
<dbReference type="Proteomes" id="UP000613512">
    <property type="component" value="Unassembled WGS sequence"/>
</dbReference>
<dbReference type="InterPro" id="IPR004358">
    <property type="entry name" value="Sig_transdc_His_kin-like_C"/>
</dbReference>
<keyword evidence="8" id="KW-0547">Nucleotide-binding</keyword>
<reference evidence="16" key="2">
    <citation type="submission" date="2020-09" db="EMBL/GenBank/DDBJ databases">
        <authorList>
            <person name="Sun Q."/>
            <person name="Zhou Y."/>
        </authorList>
    </citation>
    <scope>NUCLEOTIDE SEQUENCE</scope>
    <source>
        <strain evidence="16">CGMCC 1.12408</strain>
    </source>
</reference>
<evidence type="ECO:0000256" key="2">
    <source>
        <dbReference type="ARBA" id="ARBA00004651"/>
    </source>
</evidence>
<evidence type="ECO:0000259" key="15">
    <source>
        <dbReference type="PROSITE" id="PS50109"/>
    </source>
</evidence>
<evidence type="ECO:0000256" key="5">
    <source>
        <dbReference type="ARBA" id="ARBA00022553"/>
    </source>
</evidence>
<keyword evidence="10" id="KW-0067">ATP-binding</keyword>
<dbReference type="SMART" id="SM00388">
    <property type="entry name" value="HisKA"/>
    <property type="match status" value="1"/>
</dbReference>
<keyword evidence="7 14" id="KW-0812">Transmembrane</keyword>
<evidence type="ECO:0000256" key="8">
    <source>
        <dbReference type="ARBA" id="ARBA00022741"/>
    </source>
</evidence>
<dbReference type="SUPFAM" id="SSF55874">
    <property type="entry name" value="ATPase domain of HSP90 chaperone/DNA topoisomerase II/histidine kinase"/>
    <property type="match status" value="1"/>
</dbReference>
<comment type="catalytic activity">
    <reaction evidence="1">
        <text>ATP + protein L-histidine = ADP + protein N-phospho-L-histidine.</text>
        <dbReference type="EC" id="2.7.13.3"/>
    </reaction>
</comment>
<dbReference type="PANTHER" id="PTHR45528:SF1">
    <property type="entry name" value="SENSOR HISTIDINE KINASE CPXA"/>
    <property type="match status" value="1"/>
</dbReference>
<dbReference type="PROSITE" id="PS50109">
    <property type="entry name" value="HIS_KIN"/>
    <property type="match status" value="1"/>
</dbReference>
<evidence type="ECO:0000313" key="17">
    <source>
        <dbReference type="Proteomes" id="UP000613512"/>
    </source>
</evidence>
<keyword evidence="11 14" id="KW-1133">Transmembrane helix</keyword>
<dbReference type="PANTHER" id="PTHR45528">
    <property type="entry name" value="SENSOR HISTIDINE KINASE CPXA"/>
    <property type="match status" value="1"/>
</dbReference>
<organism evidence="16 17">
    <name type="scientific">Ornithinibacillus halotolerans</name>
    <dbReference type="NCBI Taxonomy" id="1274357"/>
    <lineage>
        <taxon>Bacteria</taxon>
        <taxon>Bacillati</taxon>
        <taxon>Bacillota</taxon>
        <taxon>Bacilli</taxon>
        <taxon>Bacillales</taxon>
        <taxon>Bacillaceae</taxon>
        <taxon>Ornithinibacillus</taxon>
    </lineage>
</organism>
<comment type="subcellular location">
    <subcellularLocation>
        <location evidence="2">Cell membrane</location>
        <topology evidence="2">Multi-pass membrane protein</topology>
    </subcellularLocation>
</comment>
<dbReference type="Pfam" id="PF02518">
    <property type="entry name" value="HATPase_c"/>
    <property type="match status" value="1"/>
</dbReference>
<evidence type="ECO:0000256" key="6">
    <source>
        <dbReference type="ARBA" id="ARBA00022679"/>
    </source>
</evidence>
<evidence type="ECO:0000256" key="4">
    <source>
        <dbReference type="ARBA" id="ARBA00022475"/>
    </source>
</evidence>
<accession>A0A916WC46</accession>
<feature type="domain" description="Histidine kinase" evidence="15">
    <location>
        <begin position="236"/>
        <end position="445"/>
    </location>
</feature>
<keyword evidence="4" id="KW-1003">Cell membrane</keyword>
<dbReference type="Gene3D" id="3.30.565.10">
    <property type="entry name" value="Histidine kinase-like ATPase, C-terminal domain"/>
    <property type="match status" value="1"/>
</dbReference>
<dbReference type="GO" id="GO:0005524">
    <property type="term" value="F:ATP binding"/>
    <property type="evidence" value="ECO:0007669"/>
    <property type="project" value="UniProtKB-KW"/>
</dbReference>
<evidence type="ECO:0000256" key="13">
    <source>
        <dbReference type="ARBA" id="ARBA00023136"/>
    </source>
</evidence>
<dbReference type="FunFam" id="1.10.287.130:FF:000001">
    <property type="entry name" value="Two-component sensor histidine kinase"/>
    <property type="match status" value="1"/>
</dbReference>
<evidence type="ECO:0000256" key="11">
    <source>
        <dbReference type="ARBA" id="ARBA00022989"/>
    </source>
</evidence>
<dbReference type="GO" id="GO:0000155">
    <property type="term" value="F:phosphorelay sensor kinase activity"/>
    <property type="evidence" value="ECO:0007669"/>
    <property type="project" value="InterPro"/>
</dbReference>
<dbReference type="InterPro" id="IPR003594">
    <property type="entry name" value="HATPase_dom"/>
</dbReference>
<dbReference type="InterPro" id="IPR036890">
    <property type="entry name" value="HATPase_C_sf"/>
</dbReference>
<dbReference type="Pfam" id="PF00512">
    <property type="entry name" value="HisKA"/>
    <property type="match status" value="1"/>
</dbReference>
<dbReference type="EC" id="2.7.13.3" evidence="3"/>
<dbReference type="GO" id="GO:0005886">
    <property type="term" value="C:plasma membrane"/>
    <property type="evidence" value="ECO:0007669"/>
    <property type="project" value="UniProtKB-SubCell"/>
</dbReference>
<evidence type="ECO:0000313" key="16">
    <source>
        <dbReference type="EMBL" id="GGA84365.1"/>
    </source>
</evidence>
<dbReference type="RefSeq" id="WP_188385427.1">
    <property type="nucleotide sequence ID" value="NZ_BMEY01000017.1"/>
</dbReference>
<protein>
    <recommendedName>
        <fullName evidence="3">histidine kinase</fullName>
        <ecNumber evidence="3">2.7.13.3</ecNumber>
    </recommendedName>
</protein>
<dbReference type="InterPro" id="IPR003661">
    <property type="entry name" value="HisK_dim/P_dom"/>
</dbReference>
<sequence length="445" mass="50690">MKLRTKIQLFTSIFMLVLILFINTSIYILFYKNSVNTELEELNEQAISVVKVLKDNPNIPPKELLKAFVPADGMIKVFPETGKPLHEEAKKREYFGLPGRFTNTEYREIITYQDSPFAIVTKPIISSDGEIVTLQISRQLIALEENMKTLFYVLVIASIITLIPTVIAGNLLARFLLQPIKALINTMRENMKFGKWNKITLDNRSQDELHEMEKTFNEMIDYQKENYEMQEIFVSDASHELKTPISIIKSYAQLLERRGTENPSIVKESLDAINSEAERMQKLVEQMLALAKNKDVSNVENINITNLLEETIAIFKGAYGREINFYPASKGYEIQGNQDQLKQVFYILIDNALKYSDKNVDVTVEIKDDNLVIFVRDYGQGIPDEEKDRLFERFYRMDKARNRNTGGTGLGLAIAKTITTSHGGSLSVESVLGEGSTFIVALPLK</sequence>
<evidence type="ECO:0000256" key="7">
    <source>
        <dbReference type="ARBA" id="ARBA00022692"/>
    </source>
</evidence>
<dbReference type="Gene3D" id="1.10.287.130">
    <property type="match status" value="1"/>
</dbReference>
<dbReference type="FunFam" id="3.30.565.10:FF:000006">
    <property type="entry name" value="Sensor histidine kinase WalK"/>
    <property type="match status" value="1"/>
</dbReference>
<evidence type="ECO:0000256" key="14">
    <source>
        <dbReference type="SAM" id="Phobius"/>
    </source>
</evidence>
<dbReference type="CDD" id="cd00075">
    <property type="entry name" value="HATPase"/>
    <property type="match status" value="1"/>
</dbReference>
<keyword evidence="9 16" id="KW-0418">Kinase</keyword>
<dbReference type="Gene3D" id="6.10.340.10">
    <property type="match status" value="1"/>
</dbReference>
<dbReference type="InterPro" id="IPR005467">
    <property type="entry name" value="His_kinase_dom"/>
</dbReference>
<gene>
    <name evidence="16" type="primary">ykoH</name>
    <name evidence="16" type="ORF">GCM10008025_29350</name>
</gene>
<dbReference type="InterPro" id="IPR036097">
    <property type="entry name" value="HisK_dim/P_sf"/>
</dbReference>
<dbReference type="EMBL" id="BMEY01000017">
    <property type="protein sequence ID" value="GGA84365.1"/>
    <property type="molecule type" value="Genomic_DNA"/>
</dbReference>
<comment type="caution">
    <text evidence="16">The sequence shown here is derived from an EMBL/GenBank/DDBJ whole genome shotgun (WGS) entry which is preliminary data.</text>
</comment>
<proteinExistence type="predicted"/>
<dbReference type="SMART" id="SM00387">
    <property type="entry name" value="HATPase_c"/>
    <property type="match status" value="1"/>
</dbReference>
<dbReference type="CDD" id="cd00082">
    <property type="entry name" value="HisKA"/>
    <property type="match status" value="1"/>
</dbReference>
<keyword evidence="6" id="KW-0808">Transferase</keyword>
<evidence type="ECO:0000256" key="9">
    <source>
        <dbReference type="ARBA" id="ARBA00022777"/>
    </source>
</evidence>
<evidence type="ECO:0000256" key="12">
    <source>
        <dbReference type="ARBA" id="ARBA00023012"/>
    </source>
</evidence>
<feature type="transmembrane region" description="Helical" evidence="14">
    <location>
        <begin position="7"/>
        <end position="30"/>
    </location>
</feature>
<name>A0A916WC46_9BACI</name>
<evidence type="ECO:0000256" key="3">
    <source>
        <dbReference type="ARBA" id="ARBA00012438"/>
    </source>
</evidence>
<keyword evidence="5" id="KW-0597">Phosphoprotein</keyword>